<organism evidence="3 4">
    <name type="scientific">Streptomyces smaragdinus</name>
    <dbReference type="NCBI Taxonomy" id="2585196"/>
    <lineage>
        <taxon>Bacteria</taxon>
        <taxon>Bacillati</taxon>
        <taxon>Actinomycetota</taxon>
        <taxon>Actinomycetes</taxon>
        <taxon>Kitasatosporales</taxon>
        <taxon>Streptomycetaceae</taxon>
        <taxon>Streptomyces</taxon>
    </lineage>
</organism>
<dbReference type="AlphaFoldDB" id="A0A7K0CKX5"/>
<accession>A0A7K0CKX5</accession>
<sequence length="291" mass="30662">MSDTTLRVGLTQWHATRDTAANAEHAVRAVRECAAGGADLVVLPENGLMLGTNAEMRAAAFTLASPEIEALRAAAEETATVVVLGGMKFRRADRVTNTALVIGSDGTIVGAYDKIHLFDARVDGVSFEASGVERAGDRPLLVEVNGVTVGVTICYDVRFPELYRGLARAGAEVLLVPAAFTRTTGTAHWEVLLRARAIENGAFVVASATVHGGEPGADAFETYGHALAVAPWGEVLADLGEVAYGCEVVELDPARVAKARTTLPVLHQVRPDAYARTPARASADRSEESLS</sequence>
<name>A0A7K0CKX5_9ACTN</name>
<dbReference type="EC" id="3.5.1.-" evidence="3"/>
<evidence type="ECO:0000259" key="2">
    <source>
        <dbReference type="PROSITE" id="PS50263"/>
    </source>
</evidence>
<dbReference type="RefSeq" id="WP_153454507.1">
    <property type="nucleotide sequence ID" value="NZ_WEGJ01000018.1"/>
</dbReference>
<dbReference type="OrthoDB" id="9811121at2"/>
<dbReference type="EMBL" id="WEGJ01000018">
    <property type="protein sequence ID" value="MQY14138.1"/>
    <property type="molecule type" value="Genomic_DNA"/>
</dbReference>
<dbReference type="InterPro" id="IPR003010">
    <property type="entry name" value="C-N_Hydrolase"/>
</dbReference>
<gene>
    <name evidence="3" type="primary">nit1</name>
    <name evidence="3" type="ORF">SRB5_43000</name>
</gene>
<evidence type="ECO:0000313" key="3">
    <source>
        <dbReference type="EMBL" id="MQY14138.1"/>
    </source>
</evidence>
<dbReference type="PROSITE" id="PS01227">
    <property type="entry name" value="UPF0012"/>
    <property type="match status" value="1"/>
</dbReference>
<dbReference type="GO" id="GO:0016787">
    <property type="term" value="F:hydrolase activity"/>
    <property type="evidence" value="ECO:0007669"/>
    <property type="project" value="UniProtKB-KW"/>
</dbReference>
<reference evidence="3 4" key="1">
    <citation type="submission" date="2019-10" db="EMBL/GenBank/DDBJ databases">
        <title>Streptomyces smaragdinus sp. nov. and Streptomyces fabii sp. nov., isolated from the gut of fungus growing-termite Macrotermes natalensis.</title>
        <authorList>
            <person name="Schwitalla J."/>
            <person name="Benndorf R."/>
            <person name="Martin K."/>
            <person name="De Beer W."/>
            <person name="Kaster A.-K."/>
            <person name="Vollmers J."/>
            <person name="Poulsen M."/>
            <person name="Beemelmanns C."/>
        </authorList>
    </citation>
    <scope>NUCLEOTIDE SEQUENCE [LARGE SCALE GENOMIC DNA]</scope>
    <source>
        <strain evidence="3 4">RB5</strain>
    </source>
</reference>
<dbReference type="PANTHER" id="PTHR23088">
    <property type="entry name" value="NITRILASE-RELATED"/>
    <property type="match status" value="1"/>
</dbReference>
<feature type="domain" description="CN hydrolase" evidence="2">
    <location>
        <begin position="6"/>
        <end position="253"/>
    </location>
</feature>
<keyword evidence="3" id="KW-0378">Hydrolase</keyword>
<evidence type="ECO:0000313" key="4">
    <source>
        <dbReference type="Proteomes" id="UP000466345"/>
    </source>
</evidence>
<dbReference type="InterPro" id="IPR001110">
    <property type="entry name" value="UPF0012_CS"/>
</dbReference>
<comment type="caution">
    <text evidence="3">The sequence shown here is derived from an EMBL/GenBank/DDBJ whole genome shotgun (WGS) entry which is preliminary data.</text>
</comment>
<comment type="similarity">
    <text evidence="1">Belongs to the carbon-nitrogen hydrolase superfamily. NIT1/NIT2 family.</text>
</comment>
<dbReference type="Gene3D" id="3.60.110.10">
    <property type="entry name" value="Carbon-nitrogen hydrolase"/>
    <property type="match status" value="1"/>
</dbReference>
<dbReference type="Proteomes" id="UP000466345">
    <property type="component" value="Unassembled WGS sequence"/>
</dbReference>
<proteinExistence type="inferred from homology"/>
<dbReference type="PANTHER" id="PTHR23088:SF27">
    <property type="entry name" value="DEAMINATED GLUTATHIONE AMIDASE"/>
    <property type="match status" value="1"/>
</dbReference>
<protein>
    <submittedName>
        <fullName evidence="3">Deaminated glutathione amidase</fullName>
        <ecNumber evidence="3">3.5.1.-</ecNumber>
    </submittedName>
</protein>
<dbReference type="PROSITE" id="PS50263">
    <property type="entry name" value="CN_HYDROLASE"/>
    <property type="match status" value="1"/>
</dbReference>
<evidence type="ECO:0000256" key="1">
    <source>
        <dbReference type="ARBA" id="ARBA00010613"/>
    </source>
</evidence>
<dbReference type="Pfam" id="PF00795">
    <property type="entry name" value="CN_hydrolase"/>
    <property type="match status" value="1"/>
</dbReference>
<dbReference type="InterPro" id="IPR036526">
    <property type="entry name" value="C-N_Hydrolase_sf"/>
</dbReference>
<dbReference type="SUPFAM" id="SSF56317">
    <property type="entry name" value="Carbon-nitrogen hydrolase"/>
    <property type="match status" value="1"/>
</dbReference>
<keyword evidence="4" id="KW-1185">Reference proteome</keyword>